<dbReference type="EMBL" id="BQNB010013247">
    <property type="protein sequence ID" value="GJT13661.1"/>
    <property type="molecule type" value="Genomic_DNA"/>
</dbReference>
<comment type="caution">
    <text evidence="3">The sequence shown here is derived from an EMBL/GenBank/DDBJ whole genome shotgun (WGS) entry which is preliminary data.</text>
</comment>
<feature type="coiled-coil region" evidence="1">
    <location>
        <begin position="215"/>
        <end position="279"/>
    </location>
</feature>
<feature type="compositionally biased region" description="Basic and acidic residues" evidence="2">
    <location>
        <begin position="76"/>
        <end position="92"/>
    </location>
</feature>
<gene>
    <name evidence="3" type="ORF">Tco_0860703</name>
</gene>
<reference evidence="3" key="2">
    <citation type="submission" date="2022-01" db="EMBL/GenBank/DDBJ databases">
        <authorList>
            <person name="Yamashiro T."/>
            <person name="Shiraishi A."/>
            <person name="Satake H."/>
            <person name="Nakayama K."/>
        </authorList>
    </citation>
    <scope>NUCLEOTIDE SEQUENCE</scope>
</reference>
<dbReference type="Gene3D" id="1.10.287.1490">
    <property type="match status" value="1"/>
</dbReference>
<evidence type="ECO:0000256" key="2">
    <source>
        <dbReference type="SAM" id="MobiDB-lite"/>
    </source>
</evidence>
<evidence type="ECO:0000256" key="1">
    <source>
        <dbReference type="SAM" id="Coils"/>
    </source>
</evidence>
<dbReference type="InterPro" id="IPR036875">
    <property type="entry name" value="Znf_CCHC_sf"/>
</dbReference>
<reference evidence="3" key="1">
    <citation type="journal article" date="2022" name="Int. J. Mol. Sci.">
        <title>Draft Genome of Tanacetum Coccineum: Genomic Comparison of Closely Related Tanacetum-Family Plants.</title>
        <authorList>
            <person name="Yamashiro T."/>
            <person name="Shiraishi A."/>
            <person name="Nakayama K."/>
            <person name="Satake H."/>
        </authorList>
    </citation>
    <scope>NUCLEOTIDE SEQUENCE</scope>
</reference>
<feature type="compositionally biased region" description="Polar residues" evidence="2">
    <location>
        <begin position="317"/>
        <end position="327"/>
    </location>
</feature>
<proteinExistence type="predicted"/>
<keyword evidence="1" id="KW-0175">Coiled coil</keyword>
<evidence type="ECO:0000313" key="3">
    <source>
        <dbReference type="EMBL" id="GJT13661.1"/>
    </source>
</evidence>
<keyword evidence="4" id="KW-1185">Reference proteome</keyword>
<name>A0ABQ5BGA2_9ASTR</name>
<feature type="region of interest" description="Disordered" evidence="2">
    <location>
        <begin position="298"/>
        <end position="337"/>
    </location>
</feature>
<dbReference type="SUPFAM" id="SSF57756">
    <property type="entry name" value="Retrovirus zinc finger-like domains"/>
    <property type="match status" value="1"/>
</dbReference>
<evidence type="ECO:0000313" key="4">
    <source>
        <dbReference type="Proteomes" id="UP001151760"/>
    </source>
</evidence>
<sequence length="337" mass="38164">MKETPYDLLEYDTKKKLGKNNEAKMTLYNALPRKEYERVFMCKTATEVYAMVLDNDVVGSKTTKEKVKSLALKSKITRDQTSDDSDSQRGSDEDVDEEESQAFNLLARNVRRGNSFRNKSGESSKQKGACCNFGIKGHFASKCKKPKENKAFVGGAWSDSEDGDEPQNDTTCLMAIDSQEIVSKPSSYNYDLNIIDLQKENEKLLKLKKDFAKTFKKLLNEERSLKNENSKLSSKINDLEIDVKKLANDKEVVQPCKKCEVLTKEVDSLKCNISRLQDEALKFSKFKKSSIILDDMLSRQKSSQDKEGLGFSKSDKTTSLSKPTLQTLEVPKHPLEE</sequence>
<feature type="compositionally biased region" description="Basic and acidic residues" evidence="2">
    <location>
        <begin position="298"/>
        <end position="316"/>
    </location>
</feature>
<dbReference type="Proteomes" id="UP001151760">
    <property type="component" value="Unassembled WGS sequence"/>
</dbReference>
<accession>A0ABQ5BGA2</accession>
<protein>
    <submittedName>
        <fullName evidence="3">Protein CHUP1, chloroplastic</fullName>
    </submittedName>
</protein>
<organism evidence="3 4">
    <name type="scientific">Tanacetum coccineum</name>
    <dbReference type="NCBI Taxonomy" id="301880"/>
    <lineage>
        <taxon>Eukaryota</taxon>
        <taxon>Viridiplantae</taxon>
        <taxon>Streptophyta</taxon>
        <taxon>Embryophyta</taxon>
        <taxon>Tracheophyta</taxon>
        <taxon>Spermatophyta</taxon>
        <taxon>Magnoliopsida</taxon>
        <taxon>eudicotyledons</taxon>
        <taxon>Gunneridae</taxon>
        <taxon>Pentapetalae</taxon>
        <taxon>asterids</taxon>
        <taxon>campanulids</taxon>
        <taxon>Asterales</taxon>
        <taxon>Asteraceae</taxon>
        <taxon>Asteroideae</taxon>
        <taxon>Anthemideae</taxon>
        <taxon>Anthemidinae</taxon>
        <taxon>Tanacetum</taxon>
    </lineage>
</organism>
<feature type="region of interest" description="Disordered" evidence="2">
    <location>
        <begin position="75"/>
        <end position="100"/>
    </location>
</feature>